<protein>
    <submittedName>
        <fullName evidence="7">MICAL-like protein 2</fullName>
    </submittedName>
</protein>
<dbReference type="SUPFAM" id="SSF47576">
    <property type="entry name" value="Calponin-homology domain, CH-domain"/>
    <property type="match status" value="1"/>
</dbReference>
<feature type="region of interest" description="Disordered" evidence="5">
    <location>
        <begin position="558"/>
        <end position="587"/>
    </location>
</feature>
<name>A0AAV7JYR5_9METZ</name>
<feature type="region of interest" description="Disordered" evidence="5">
    <location>
        <begin position="638"/>
        <end position="740"/>
    </location>
</feature>
<evidence type="ECO:0000313" key="8">
    <source>
        <dbReference type="Proteomes" id="UP001165289"/>
    </source>
</evidence>
<feature type="compositionally biased region" description="Polar residues" evidence="5">
    <location>
        <begin position="176"/>
        <end position="190"/>
    </location>
</feature>
<evidence type="ECO:0000256" key="2">
    <source>
        <dbReference type="ARBA" id="ARBA00022553"/>
    </source>
</evidence>
<feature type="compositionally biased region" description="Polar residues" evidence="5">
    <location>
        <begin position="778"/>
        <end position="795"/>
    </location>
</feature>
<feature type="compositionally biased region" description="Polar residues" evidence="5">
    <location>
        <begin position="203"/>
        <end position="228"/>
    </location>
</feature>
<feature type="compositionally biased region" description="Polar residues" evidence="5">
    <location>
        <begin position="480"/>
        <end position="493"/>
    </location>
</feature>
<dbReference type="EMBL" id="JAKMXF010000266">
    <property type="protein sequence ID" value="KAI6653629.1"/>
    <property type="molecule type" value="Genomic_DNA"/>
</dbReference>
<accession>A0AAV7JYR5</accession>
<dbReference type="GO" id="GO:0005768">
    <property type="term" value="C:endosome"/>
    <property type="evidence" value="ECO:0007669"/>
    <property type="project" value="UniProtKB-SubCell"/>
</dbReference>
<keyword evidence="8" id="KW-1185">Reference proteome</keyword>
<dbReference type="PROSITE" id="PS50021">
    <property type="entry name" value="CH"/>
    <property type="match status" value="1"/>
</dbReference>
<evidence type="ECO:0000256" key="4">
    <source>
        <dbReference type="ARBA" id="ARBA00023054"/>
    </source>
</evidence>
<organism evidence="7 8">
    <name type="scientific">Oopsacas minuta</name>
    <dbReference type="NCBI Taxonomy" id="111878"/>
    <lineage>
        <taxon>Eukaryota</taxon>
        <taxon>Metazoa</taxon>
        <taxon>Porifera</taxon>
        <taxon>Hexactinellida</taxon>
        <taxon>Hexasterophora</taxon>
        <taxon>Lyssacinosida</taxon>
        <taxon>Leucopsacidae</taxon>
        <taxon>Oopsacas</taxon>
    </lineage>
</organism>
<feature type="compositionally biased region" description="Low complexity" evidence="5">
    <location>
        <begin position="679"/>
        <end position="690"/>
    </location>
</feature>
<feature type="region of interest" description="Disordered" evidence="5">
    <location>
        <begin position="422"/>
        <end position="500"/>
    </location>
</feature>
<comment type="caution">
    <text evidence="7">The sequence shown here is derived from an EMBL/GenBank/DDBJ whole genome shotgun (WGS) entry which is preliminary data.</text>
</comment>
<sequence length="896" mass="100542">MSEEGTLLEEMSEAELKKLLETASDYQERSQIRSALRKLKKSRGEDPATSKNANYTRRGHQIEPTTFKLDQPVYYGHIGTASSNRRKEPQLTVPKPKHFIPGMMSPMAKRKDSEDMLSSDGGKSSLSTVHSYAERTASYDITNSREKETAVRAHSYGFDQQMNMRNSPDLGYPESPLQSSSGIEMPSYSSEHTEGSDDHLQENGISNLQAVSPQLQPEQDITLTESQVESSTEPESSIEPVSSLEPAFNSIDSSHHTDASSKNTHRISKKADGELDQLTQQLAYSDNPEEQVQLRKKIRETRELAGRGRMHKHTSFIQIDVKKGSSANKTESGSSSPTYTPRHLTVDEVNEISDIPVNNGEIHTSVYSQEPDVSPTALSSSPLHLDLDSNEIISNEYSSSDELEGAHVSNQELHPYTDLTQLANDRPTIGRTGKRPTIKDDGNIDFTNVLDKSDKQSNIAKRSPRAPIEQHSFKGVLRKNSPQTILSNSPSNIKKNKEPLQMDFRDVLTKKVPANQHKSKPPPPQIAAKPSRKNSNEILDNEDFEGSLPQQLVYEHEHIHRSPSPEQLPAPSQPKDHMPNSNFNNCQELTPQENLEQEEDKAIRDDEAALAYRRDSLQTSQDSRKRLRALQKQTSLTKLRQSITDEIPSVPSGESIPEEMSRTDPTTQQETKIDTVETSSPIQSPRQSPRQSPPKPIQHNNTGAVQDESKLSSYELRRLERKKKRELSGGRTTDDDQQLQADVQEFLSVRTKKDNSDNSSMRNAKESYLKHTGIKNDPSITSRSPIASPNSHSSRTLNWAKSQTRGYNVEIKDLSHSWRDGLAFCALIHSYIPGEFDFDSLSASNPKQNMELAFQVANDHGVPQLFDPSDLIEMKVPDQRSIMTYLSSIYKELHNK</sequence>
<evidence type="ECO:0000313" key="7">
    <source>
        <dbReference type="EMBL" id="KAI6653629.1"/>
    </source>
</evidence>
<feature type="compositionally biased region" description="Polar residues" evidence="5">
    <location>
        <begin position="325"/>
        <end position="339"/>
    </location>
</feature>
<dbReference type="Pfam" id="PF00307">
    <property type="entry name" value="CH"/>
    <property type="match status" value="1"/>
</dbReference>
<dbReference type="InterPro" id="IPR001715">
    <property type="entry name" value="CH_dom"/>
</dbReference>
<feature type="compositionally biased region" description="Polar residues" evidence="5">
    <location>
        <begin position="121"/>
        <end position="130"/>
    </location>
</feature>
<feature type="region of interest" description="Disordered" evidence="5">
    <location>
        <begin position="322"/>
        <end position="341"/>
    </location>
</feature>
<feature type="compositionally biased region" description="Basic and acidic residues" evidence="5">
    <location>
        <begin position="191"/>
        <end position="201"/>
    </location>
</feature>
<gene>
    <name evidence="7" type="ORF">LOD99_3524</name>
</gene>
<feature type="region of interest" description="Disordered" evidence="5">
    <location>
        <begin position="512"/>
        <end position="533"/>
    </location>
</feature>
<dbReference type="SMART" id="SM00033">
    <property type="entry name" value="CH"/>
    <property type="match status" value="1"/>
</dbReference>
<dbReference type="PANTHER" id="PTHR23167">
    <property type="entry name" value="CALPONIN HOMOLOGY DOMAIN-CONTAINING PROTEIN DDB_G0272472-RELATED"/>
    <property type="match status" value="1"/>
</dbReference>
<dbReference type="Gene3D" id="1.10.418.10">
    <property type="entry name" value="Calponin-like domain"/>
    <property type="match status" value="1"/>
</dbReference>
<dbReference type="PANTHER" id="PTHR23167:SF46">
    <property type="entry name" value="EPS15 HOMOLOGY DOMAIN CONTAINING PROTEIN-BINDING PROTEIN 1, ISOFORM F"/>
    <property type="match status" value="1"/>
</dbReference>
<dbReference type="InterPro" id="IPR022189">
    <property type="entry name" value="SMTN"/>
</dbReference>
<feature type="domain" description="Calponin-homology (CH)" evidence="6">
    <location>
        <begin position="790"/>
        <end position="894"/>
    </location>
</feature>
<evidence type="ECO:0000256" key="1">
    <source>
        <dbReference type="ARBA" id="ARBA00004177"/>
    </source>
</evidence>
<dbReference type="FunFam" id="1.10.418.10:FF:000023">
    <property type="entry name" value="EH domain-binding protein 1 isoform X1"/>
    <property type="match status" value="1"/>
</dbReference>
<dbReference type="AlphaFoldDB" id="A0AAV7JYR5"/>
<comment type="subcellular location">
    <subcellularLocation>
        <location evidence="1">Endosome</location>
    </subcellularLocation>
</comment>
<keyword evidence="2" id="KW-0597">Phosphoprotein</keyword>
<dbReference type="Proteomes" id="UP001165289">
    <property type="component" value="Unassembled WGS sequence"/>
</dbReference>
<evidence type="ECO:0000256" key="3">
    <source>
        <dbReference type="ARBA" id="ARBA00022753"/>
    </source>
</evidence>
<feature type="compositionally biased region" description="Basic and acidic residues" evidence="5">
    <location>
        <begin position="707"/>
        <end position="718"/>
    </location>
</feature>
<keyword evidence="3" id="KW-0967">Endosome</keyword>
<dbReference type="Pfam" id="PF12510">
    <property type="entry name" value="Smoothelin"/>
    <property type="match status" value="1"/>
</dbReference>
<feature type="compositionally biased region" description="Low complexity" evidence="5">
    <location>
        <begin position="229"/>
        <end position="246"/>
    </location>
</feature>
<feature type="region of interest" description="Disordered" evidence="5">
    <location>
        <begin position="773"/>
        <end position="795"/>
    </location>
</feature>
<evidence type="ECO:0000259" key="6">
    <source>
        <dbReference type="PROSITE" id="PS50021"/>
    </source>
</evidence>
<keyword evidence="4" id="KW-0175">Coiled coil</keyword>
<proteinExistence type="predicted"/>
<dbReference type="InterPro" id="IPR050540">
    <property type="entry name" value="F-actin_Monoox_Mical"/>
</dbReference>
<feature type="region of interest" description="Disordered" evidence="5">
    <location>
        <begin position="24"/>
        <end position="268"/>
    </location>
</feature>
<dbReference type="InterPro" id="IPR036872">
    <property type="entry name" value="CH_dom_sf"/>
</dbReference>
<evidence type="ECO:0000256" key="5">
    <source>
        <dbReference type="SAM" id="MobiDB-lite"/>
    </source>
</evidence>
<reference evidence="7 8" key="1">
    <citation type="journal article" date="2023" name="BMC Biol.">
        <title>The compact genome of the sponge Oopsacas minuta (Hexactinellida) is lacking key metazoan core genes.</title>
        <authorList>
            <person name="Santini S."/>
            <person name="Schenkelaars Q."/>
            <person name="Jourda C."/>
            <person name="Duchesne M."/>
            <person name="Belahbib H."/>
            <person name="Rocher C."/>
            <person name="Selva M."/>
            <person name="Riesgo A."/>
            <person name="Vervoort M."/>
            <person name="Leys S.P."/>
            <person name="Kodjabachian L."/>
            <person name="Le Bivic A."/>
            <person name="Borchiellini C."/>
            <person name="Claverie J.M."/>
            <person name="Renard E."/>
        </authorList>
    </citation>
    <scope>NUCLEOTIDE SEQUENCE [LARGE SCALE GENOMIC DNA]</scope>
    <source>
        <strain evidence="7">SPO-2</strain>
    </source>
</reference>